<evidence type="ECO:0000313" key="7">
    <source>
        <dbReference type="Proteomes" id="UP000315700"/>
    </source>
</evidence>
<dbReference type="InterPro" id="IPR013324">
    <property type="entry name" value="RNA_pol_sigma_r3/r4-like"/>
</dbReference>
<dbReference type="Proteomes" id="UP000315700">
    <property type="component" value="Chromosome"/>
</dbReference>
<dbReference type="InterPro" id="IPR039425">
    <property type="entry name" value="RNA_pol_sigma-70-like"/>
</dbReference>
<dbReference type="CDD" id="cd06171">
    <property type="entry name" value="Sigma70_r4"/>
    <property type="match status" value="1"/>
</dbReference>
<proteinExistence type="inferred from homology"/>
<dbReference type="KEGG" id="ccos:Pan44_11810"/>
<dbReference type="Gene3D" id="1.10.1740.10">
    <property type="match status" value="1"/>
</dbReference>
<comment type="similarity">
    <text evidence="1">Belongs to the sigma-70 factor family. ECF subfamily.</text>
</comment>
<sequence length="188" mass="21397">MALTEIDSQLLKQCLTQGPRAWQDFVDRFIGLFVHVIQHTAHSRSIRLTGDDVDDLCGEIFYAILANDFAVLRNFRGQSSLATYLSVVARRVTVRELIKRRKAEAMGHVNAHQAALEPNDAEGEEIEELAHLMHQLPPRDAEALRKYHLEGKTYRDIGRELGVEENSVGPMLSRAREQLRRLRWVASA</sequence>
<dbReference type="InterPro" id="IPR036388">
    <property type="entry name" value="WH-like_DNA-bd_sf"/>
</dbReference>
<dbReference type="InterPro" id="IPR013249">
    <property type="entry name" value="RNA_pol_sigma70_r4_t2"/>
</dbReference>
<keyword evidence="7" id="KW-1185">Reference proteome</keyword>
<dbReference type="EMBL" id="CP036271">
    <property type="protein sequence ID" value="QDT53165.1"/>
    <property type="molecule type" value="Genomic_DNA"/>
</dbReference>
<dbReference type="AlphaFoldDB" id="A0A517SAK2"/>
<dbReference type="SUPFAM" id="SSF88659">
    <property type="entry name" value="Sigma3 and sigma4 domains of RNA polymerase sigma factors"/>
    <property type="match status" value="1"/>
</dbReference>
<dbReference type="OrthoDB" id="260857at2"/>
<keyword evidence="2" id="KW-0805">Transcription regulation</keyword>
<accession>A0A517SAK2</accession>
<keyword evidence="4" id="KW-0804">Transcription</keyword>
<dbReference type="GO" id="GO:0003677">
    <property type="term" value="F:DNA binding"/>
    <property type="evidence" value="ECO:0007669"/>
    <property type="project" value="InterPro"/>
</dbReference>
<dbReference type="PANTHER" id="PTHR43133">
    <property type="entry name" value="RNA POLYMERASE ECF-TYPE SIGMA FACTO"/>
    <property type="match status" value="1"/>
</dbReference>
<dbReference type="RefSeq" id="WP_145028146.1">
    <property type="nucleotide sequence ID" value="NZ_CP036271.1"/>
</dbReference>
<evidence type="ECO:0000256" key="3">
    <source>
        <dbReference type="ARBA" id="ARBA00023082"/>
    </source>
</evidence>
<evidence type="ECO:0000313" key="6">
    <source>
        <dbReference type="EMBL" id="QDT53165.1"/>
    </source>
</evidence>
<evidence type="ECO:0000259" key="5">
    <source>
        <dbReference type="Pfam" id="PF08281"/>
    </source>
</evidence>
<organism evidence="6 7">
    <name type="scientific">Caulifigura coniformis</name>
    <dbReference type="NCBI Taxonomy" id="2527983"/>
    <lineage>
        <taxon>Bacteria</taxon>
        <taxon>Pseudomonadati</taxon>
        <taxon>Planctomycetota</taxon>
        <taxon>Planctomycetia</taxon>
        <taxon>Planctomycetales</taxon>
        <taxon>Planctomycetaceae</taxon>
        <taxon>Caulifigura</taxon>
    </lineage>
</organism>
<protein>
    <submittedName>
        <fullName evidence="6">RNA polymerase sigma factor SigY</fullName>
    </submittedName>
</protein>
<dbReference type="InterPro" id="IPR014284">
    <property type="entry name" value="RNA_pol_sigma-70_dom"/>
</dbReference>
<dbReference type="InterPro" id="IPR013325">
    <property type="entry name" value="RNA_pol_sigma_r2"/>
</dbReference>
<dbReference type="GO" id="GO:0016987">
    <property type="term" value="F:sigma factor activity"/>
    <property type="evidence" value="ECO:0007669"/>
    <property type="project" value="UniProtKB-KW"/>
</dbReference>
<dbReference type="InParanoid" id="A0A517SAK2"/>
<name>A0A517SAK2_9PLAN</name>
<evidence type="ECO:0000256" key="2">
    <source>
        <dbReference type="ARBA" id="ARBA00023015"/>
    </source>
</evidence>
<evidence type="ECO:0000256" key="1">
    <source>
        <dbReference type="ARBA" id="ARBA00010641"/>
    </source>
</evidence>
<dbReference type="Pfam" id="PF08281">
    <property type="entry name" value="Sigma70_r4_2"/>
    <property type="match status" value="1"/>
</dbReference>
<reference evidence="6 7" key="1">
    <citation type="submission" date="2019-02" db="EMBL/GenBank/DDBJ databases">
        <title>Deep-cultivation of Planctomycetes and their phenomic and genomic characterization uncovers novel biology.</title>
        <authorList>
            <person name="Wiegand S."/>
            <person name="Jogler M."/>
            <person name="Boedeker C."/>
            <person name="Pinto D."/>
            <person name="Vollmers J."/>
            <person name="Rivas-Marin E."/>
            <person name="Kohn T."/>
            <person name="Peeters S.H."/>
            <person name="Heuer A."/>
            <person name="Rast P."/>
            <person name="Oberbeckmann S."/>
            <person name="Bunk B."/>
            <person name="Jeske O."/>
            <person name="Meyerdierks A."/>
            <person name="Storesund J.E."/>
            <person name="Kallscheuer N."/>
            <person name="Luecker S."/>
            <person name="Lage O.M."/>
            <person name="Pohl T."/>
            <person name="Merkel B.J."/>
            <person name="Hornburger P."/>
            <person name="Mueller R.-W."/>
            <person name="Bruemmer F."/>
            <person name="Labrenz M."/>
            <person name="Spormann A.M."/>
            <person name="Op den Camp H."/>
            <person name="Overmann J."/>
            <person name="Amann R."/>
            <person name="Jetten M.S.M."/>
            <person name="Mascher T."/>
            <person name="Medema M.H."/>
            <person name="Devos D.P."/>
            <person name="Kaster A.-K."/>
            <person name="Ovreas L."/>
            <person name="Rohde M."/>
            <person name="Galperin M.Y."/>
            <person name="Jogler C."/>
        </authorList>
    </citation>
    <scope>NUCLEOTIDE SEQUENCE [LARGE SCALE GENOMIC DNA]</scope>
    <source>
        <strain evidence="6 7">Pan44</strain>
    </source>
</reference>
<dbReference type="Gene3D" id="1.10.10.10">
    <property type="entry name" value="Winged helix-like DNA-binding domain superfamily/Winged helix DNA-binding domain"/>
    <property type="match status" value="1"/>
</dbReference>
<evidence type="ECO:0000256" key="4">
    <source>
        <dbReference type="ARBA" id="ARBA00023163"/>
    </source>
</evidence>
<gene>
    <name evidence="6" type="primary">sigY</name>
    <name evidence="6" type="ORF">Pan44_11810</name>
</gene>
<dbReference type="PANTHER" id="PTHR43133:SF51">
    <property type="entry name" value="RNA POLYMERASE SIGMA FACTOR"/>
    <property type="match status" value="1"/>
</dbReference>
<dbReference type="SUPFAM" id="SSF88946">
    <property type="entry name" value="Sigma2 domain of RNA polymerase sigma factors"/>
    <property type="match status" value="1"/>
</dbReference>
<dbReference type="GO" id="GO:0006352">
    <property type="term" value="P:DNA-templated transcription initiation"/>
    <property type="evidence" value="ECO:0007669"/>
    <property type="project" value="InterPro"/>
</dbReference>
<keyword evidence="3" id="KW-0731">Sigma factor</keyword>
<dbReference type="NCBIfam" id="TIGR02937">
    <property type="entry name" value="sigma70-ECF"/>
    <property type="match status" value="1"/>
</dbReference>
<feature type="domain" description="RNA polymerase sigma factor 70 region 4 type 2" evidence="5">
    <location>
        <begin position="127"/>
        <end position="179"/>
    </location>
</feature>